<dbReference type="OrthoDB" id="9803233at2"/>
<organism evidence="4 5">
    <name type="scientific">Deinococcus yavapaiensis KR-236</name>
    <dbReference type="NCBI Taxonomy" id="694435"/>
    <lineage>
        <taxon>Bacteria</taxon>
        <taxon>Thermotogati</taxon>
        <taxon>Deinococcota</taxon>
        <taxon>Deinococci</taxon>
        <taxon>Deinococcales</taxon>
        <taxon>Deinococcaceae</taxon>
        <taxon>Deinococcus</taxon>
    </lineage>
</organism>
<accession>A0A318S7F9</accession>
<name>A0A318S7F9_9DEIO</name>
<reference evidence="4 5" key="1">
    <citation type="submission" date="2018-06" db="EMBL/GenBank/DDBJ databases">
        <title>Genomic Encyclopedia of Type Strains, Phase IV (KMG-IV): sequencing the most valuable type-strain genomes for metagenomic binning, comparative biology and taxonomic classification.</title>
        <authorList>
            <person name="Goeker M."/>
        </authorList>
    </citation>
    <scope>NUCLEOTIDE SEQUENCE [LARGE SCALE GENOMIC DNA]</scope>
    <source>
        <strain evidence="4 5">DSM 18048</strain>
    </source>
</reference>
<dbReference type="InterPro" id="IPR000182">
    <property type="entry name" value="GNAT_dom"/>
</dbReference>
<evidence type="ECO:0000256" key="1">
    <source>
        <dbReference type="ARBA" id="ARBA00022679"/>
    </source>
</evidence>
<dbReference type="PROSITE" id="PS51186">
    <property type="entry name" value="GNAT"/>
    <property type="match status" value="1"/>
</dbReference>
<keyword evidence="2" id="KW-0012">Acyltransferase</keyword>
<evidence type="ECO:0000256" key="2">
    <source>
        <dbReference type="ARBA" id="ARBA00023315"/>
    </source>
</evidence>
<dbReference type="RefSeq" id="WP_110888030.1">
    <property type="nucleotide sequence ID" value="NZ_QJSX01000015.1"/>
</dbReference>
<keyword evidence="1 4" id="KW-0808">Transferase</keyword>
<dbReference type="EMBL" id="QJSX01000015">
    <property type="protein sequence ID" value="PYE51120.1"/>
    <property type="molecule type" value="Genomic_DNA"/>
</dbReference>
<evidence type="ECO:0000313" key="4">
    <source>
        <dbReference type="EMBL" id="PYE51120.1"/>
    </source>
</evidence>
<dbReference type="CDD" id="cd04301">
    <property type="entry name" value="NAT_SF"/>
    <property type="match status" value="1"/>
</dbReference>
<dbReference type="PANTHER" id="PTHR43877">
    <property type="entry name" value="AMINOALKYLPHOSPHONATE N-ACETYLTRANSFERASE-RELATED-RELATED"/>
    <property type="match status" value="1"/>
</dbReference>
<dbReference type="InterPro" id="IPR016181">
    <property type="entry name" value="Acyl_CoA_acyltransferase"/>
</dbReference>
<comment type="caution">
    <text evidence="4">The sequence shown here is derived from an EMBL/GenBank/DDBJ whole genome shotgun (WGS) entry which is preliminary data.</text>
</comment>
<sequence>MTNAEGTAIKIKPATDHDFGVVQDLIVAVGLAPSKANLSATPDNSTYWIAWDGSKPIGVLGLEHGDGASLLRSAAVLPEWRGRGVGRALARSALTYASLRGDRAVYLFSSGAGGYWRKFDFRQVPVAELAAILPNAPQVVSGVTRGWIDAEVAWRLSLATSEAVAC</sequence>
<evidence type="ECO:0000313" key="5">
    <source>
        <dbReference type="Proteomes" id="UP000248326"/>
    </source>
</evidence>
<dbReference type="Gene3D" id="3.40.630.30">
    <property type="match status" value="1"/>
</dbReference>
<dbReference type="AlphaFoldDB" id="A0A318S7F9"/>
<dbReference type="Proteomes" id="UP000248326">
    <property type="component" value="Unassembled WGS sequence"/>
</dbReference>
<proteinExistence type="predicted"/>
<feature type="domain" description="N-acetyltransferase" evidence="3">
    <location>
        <begin position="9"/>
        <end position="146"/>
    </location>
</feature>
<evidence type="ECO:0000259" key="3">
    <source>
        <dbReference type="PROSITE" id="PS51186"/>
    </source>
</evidence>
<dbReference type="InterPro" id="IPR050832">
    <property type="entry name" value="Bact_Acetyltransf"/>
</dbReference>
<dbReference type="Pfam" id="PF13508">
    <property type="entry name" value="Acetyltransf_7"/>
    <property type="match status" value="1"/>
</dbReference>
<dbReference type="GO" id="GO:0016747">
    <property type="term" value="F:acyltransferase activity, transferring groups other than amino-acyl groups"/>
    <property type="evidence" value="ECO:0007669"/>
    <property type="project" value="InterPro"/>
</dbReference>
<keyword evidence="5" id="KW-1185">Reference proteome</keyword>
<dbReference type="SUPFAM" id="SSF55729">
    <property type="entry name" value="Acyl-CoA N-acyltransferases (Nat)"/>
    <property type="match status" value="1"/>
</dbReference>
<gene>
    <name evidence="4" type="ORF">DES52_11552</name>
</gene>
<protein>
    <submittedName>
        <fullName evidence="4">N-acetylglutamate synthase-like GNAT family acetyltransferase</fullName>
    </submittedName>
</protein>